<dbReference type="RefSeq" id="XP_002781206.1">
    <property type="nucleotide sequence ID" value="XM_002781160.1"/>
</dbReference>
<dbReference type="GO" id="GO:0003824">
    <property type="term" value="F:catalytic activity"/>
    <property type="evidence" value="ECO:0007669"/>
    <property type="project" value="InterPro"/>
</dbReference>
<evidence type="ECO:0000259" key="2">
    <source>
        <dbReference type="Pfam" id="PF03372"/>
    </source>
</evidence>
<accession>C5KRA0</accession>
<dbReference type="Gene3D" id="3.60.10.10">
    <property type="entry name" value="Endonuclease/exonuclease/phosphatase"/>
    <property type="match status" value="1"/>
</dbReference>
<protein>
    <recommendedName>
        <fullName evidence="2">Endonuclease/exonuclease/phosphatase domain-containing protein</fullName>
    </recommendedName>
</protein>
<gene>
    <name evidence="3" type="ORF">Pmar_PMAR019530</name>
</gene>
<dbReference type="AlphaFoldDB" id="C5KRA0"/>
<evidence type="ECO:0000256" key="1">
    <source>
        <dbReference type="SAM" id="MobiDB-lite"/>
    </source>
</evidence>
<sequence>MVVRARRNWTELEVVAVLTAFVDAVGDRVTDRSELSEFRKLGLSWPKLVDDNPSLANRSPVESRRKVKAILTELGALSDDYDGQKQYLSRWPSLPDCVRGVLIGDEPQSAVSFPSTTSSPSVVSNNSLELTNSPEVVTSSPTVSEDQQHEVTFEDNLVSHVMVQDHSPPSAKSARSALEETWDSEGSTSEEEEEEEERAAMDACVDDVFNTTEIQSAESQLPAGSQILEASQVTTVPPIVSRLWKSVTMMPSDIEEEDEEEEGEDSSADESERVMMPLFTARGDHRDYSEEQSSAATIVDTEWLDACEVVLTEGEEKELAKNKAEQVHGLRVGTWNVWFSKKSPSQSLCRQEEVKKFVCGVYEDGWPDILMVQESNLSAHRAQICYFHTHLRRFEYLTGYKSQVHDTGILVNCEKFSVARPVPEELLTTVKDRLVKAHCGAIPHGQLATALSRICVVELEHEKMQSRFFACSFHATRHQANACSSAVLLFLQELSDATRIPVLVGGDFNCDIVDLLDGNPDLDNALAGLTVAEYSYKRHRFKGNRDKLIDRLAVINPRSNREFDLKLHGVAACSFEESLFVDDHEPGVRVFDHLPVMGQLSLGEKWF</sequence>
<evidence type="ECO:0000313" key="3">
    <source>
        <dbReference type="EMBL" id="EER13001.1"/>
    </source>
</evidence>
<name>C5KRA0_PERM5</name>
<keyword evidence="4" id="KW-1185">Reference proteome</keyword>
<dbReference type="InterPro" id="IPR036691">
    <property type="entry name" value="Endo/exonu/phosph_ase_sf"/>
</dbReference>
<feature type="domain" description="Endonuclease/exonuclease/phosphatase" evidence="2">
    <location>
        <begin position="333"/>
        <end position="510"/>
    </location>
</feature>
<dbReference type="Proteomes" id="UP000007800">
    <property type="component" value="Unassembled WGS sequence"/>
</dbReference>
<dbReference type="Pfam" id="PF03372">
    <property type="entry name" value="Exo_endo_phos"/>
    <property type="match status" value="1"/>
</dbReference>
<dbReference type="InParanoid" id="C5KRA0"/>
<dbReference type="OrthoDB" id="436249at2759"/>
<feature type="compositionally biased region" description="Acidic residues" evidence="1">
    <location>
        <begin position="253"/>
        <end position="269"/>
    </location>
</feature>
<dbReference type="InterPro" id="IPR005135">
    <property type="entry name" value="Endo/exonuclease/phosphatase"/>
</dbReference>
<feature type="compositionally biased region" description="Acidic residues" evidence="1">
    <location>
        <begin position="180"/>
        <end position="197"/>
    </location>
</feature>
<dbReference type="GeneID" id="9056278"/>
<reference evidence="3 4" key="1">
    <citation type="submission" date="2008-07" db="EMBL/GenBank/DDBJ databases">
        <authorList>
            <person name="El-Sayed N."/>
            <person name="Caler E."/>
            <person name="Inman J."/>
            <person name="Amedeo P."/>
            <person name="Hass B."/>
            <person name="Wortman J."/>
        </authorList>
    </citation>
    <scope>NUCLEOTIDE SEQUENCE [LARGE SCALE GENOMIC DNA]</scope>
    <source>
        <strain evidence="4">ATCC 50983 / TXsc</strain>
    </source>
</reference>
<feature type="region of interest" description="Disordered" evidence="1">
    <location>
        <begin position="251"/>
        <end position="272"/>
    </location>
</feature>
<feature type="region of interest" description="Disordered" evidence="1">
    <location>
        <begin position="109"/>
        <end position="146"/>
    </location>
</feature>
<feature type="region of interest" description="Disordered" evidence="1">
    <location>
        <begin position="164"/>
        <end position="198"/>
    </location>
</feature>
<organism evidence="4">
    <name type="scientific">Perkinsus marinus (strain ATCC 50983 / TXsc)</name>
    <dbReference type="NCBI Taxonomy" id="423536"/>
    <lineage>
        <taxon>Eukaryota</taxon>
        <taxon>Sar</taxon>
        <taxon>Alveolata</taxon>
        <taxon>Perkinsozoa</taxon>
        <taxon>Perkinsea</taxon>
        <taxon>Perkinsida</taxon>
        <taxon>Perkinsidae</taxon>
        <taxon>Perkinsus</taxon>
    </lineage>
</organism>
<evidence type="ECO:0000313" key="4">
    <source>
        <dbReference type="Proteomes" id="UP000007800"/>
    </source>
</evidence>
<feature type="compositionally biased region" description="Low complexity" evidence="1">
    <location>
        <begin position="114"/>
        <end position="145"/>
    </location>
</feature>
<proteinExistence type="predicted"/>
<dbReference type="SUPFAM" id="SSF56219">
    <property type="entry name" value="DNase I-like"/>
    <property type="match status" value="1"/>
</dbReference>
<dbReference type="OMA" id="WTELEVV"/>
<dbReference type="EMBL" id="GG675767">
    <property type="protein sequence ID" value="EER13001.1"/>
    <property type="molecule type" value="Genomic_DNA"/>
</dbReference>